<keyword evidence="8" id="KW-1185">Reference proteome</keyword>
<evidence type="ECO:0008006" key="9">
    <source>
        <dbReference type="Google" id="ProtNLM"/>
    </source>
</evidence>
<feature type="domain" description="NUC153" evidence="5">
    <location>
        <begin position="429"/>
        <end position="451"/>
    </location>
</feature>
<dbReference type="GO" id="GO:0003723">
    <property type="term" value="F:RNA binding"/>
    <property type="evidence" value="ECO:0007669"/>
    <property type="project" value="TreeGrafter"/>
</dbReference>
<dbReference type="OrthoDB" id="307786at2759"/>
<feature type="domain" description="NUC153" evidence="5">
    <location>
        <begin position="37"/>
        <end position="51"/>
    </location>
</feature>
<accession>A0A1R2BYE2</accession>
<feature type="domain" description="ESF1 RRM" evidence="6">
    <location>
        <begin position="123"/>
        <end position="252"/>
    </location>
</feature>
<dbReference type="PANTHER" id="PTHR12202:SF0">
    <property type="entry name" value="ESF1 HOMOLOG"/>
    <property type="match status" value="1"/>
</dbReference>
<dbReference type="Proteomes" id="UP000187209">
    <property type="component" value="Unassembled WGS sequence"/>
</dbReference>
<protein>
    <recommendedName>
        <fullName evidence="9">NUC153 domain-containing protein</fullName>
    </recommendedName>
</protein>
<keyword evidence="4" id="KW-0539">Nucleus</keyword>
<dbReference type="Pfam" id="PF08159">
    <property type="entry name" value="NUC153"/>
    <property type="match status" value="2"/>
</dbReference>
<evidence type="ECO:0000256" key="3">
    <source>
        <dbReference type="ARBA" id="ARBA00023054"/>
    </source>
</evidence>
<evidence type="ECO:0000259" key="5">
    <source>
        <dbReference type="Pfam" id="PF08159"/>
    </source>
</evidence>
<reference evidence="7 8" key="1">
    <citation type="submission" date="2016-11" db="EMBL/GenBank/DDBJ databases">
        <title>The macronuclear genome of Stentor coeruleus: a giant cell with tiny introns.</title>
        <authorList>
            <person name="Slabodnick M."/>
            <person name="Ruby J.G."/>
            <person name="Reiff S.B."/>
            <person name="Swart E.C."/>
            <person name="Gosai S."/>
            <person name="Prabakaran S."/>
            <person name="Witkowska E."/>
            <person name="Larue G.E."/>
            <person name="Fisher S."/>
            <person name="Freeman R.M."/>
            <person name="Gunawardena J."/>
            <person name="Chu W."/>
            <person name="Stover N.A."/>
            <person name="Gregory B.D."/>
            <person name="Nowacki M."/>
            <person name="Derisi J."/>
            <person name="Roy S.W."/>
            <person name="Marshall W.F."/>
            <person name="Sood P."/>
        </authorList>
    </citation>
    <scope>NUCLEOTIDE SEQUENCE [LARGE SCALE GENOMIC DNA]</scope>
    <source>
        <strain evidence="7">WM001</strain>
    </source>
</reference>
<comment type="similarity">
    <text evidence="2">Belongs to the ESF1 family.</text>
</comment>
<evidence type="ECO:0000259" key="6">
    <source>
        <dbReference type="Pfam" id="PF25121"/>
    </source>
</evidence>
<evidence type="ECO:0000256" key="1">
    <source>
        <dbReference type="ARBA" id="ARBA00004604"/>
    </source>
</evidence>
<dbReference type="InterPro" id="IPR039754">
    <property type="entry name" value="Esf1"/>
</dbReference>
<evidence type="ECO:0000256" key="4">
    <source>
        <dbReference type="ARBA" id="ARBA00023242"/>
    </source>
</evidence>
<evidence type="ECO:0000313" key="8">
    <source>
        <dbReference type="Proteomes" id="UP000187209"/>
    </source>
</evidence>
<dbReference type="Pfam" id="PF25121">
    <property type="entry name" value="RRM_ESF1"/>
    <property type="match status" value="1"/>
</dbReference>
<dbReference type="PANTHER" id="PTHR12202">
    <property type="entry name" value="ESF1 HOMOLOG"/>
    <property type="match status" value="1"/>
</dbReference>
<dbReference type="GO" id="GO:0006364">
    <property type="term" value="P:rRNA processing"/>
    <property type="evidence" value="ECO:0007669"/>
    <property type="project" value="InterPro"/>
</dbReference>
<organism evidence="7 8">
    <name type="scientific">Stentor coeruleus</name>
    <dbReference type="NCBI Taxonomy" id="5963"/>
    <lineage>
        <taxon>Eukaryota</taxon>
        <taxon>Sar</taxon>
        <taxon>Alveolata</taxon>
        <taxon>Ciliophora</taxon>
        <taxon>Postciliodesmatophora</taxon>
        <taxon>Heterotrichea</taxon>
        <taxon>Heterotrichida</taxon>
        <taxon>Stentoridae</taxon>
        <taxon>Stentor</taxon>
    </lineage>
</organism>
<dbReference type="EMBL" id="MPUH01000372">
    <property type="protein sequence ID" value="OMJ81645.1"/>
    <property type="molecule type" value="Genomic_DNA"/>
</dbReference>
<comment type="caution">
    <text evidence="7">The sequence shown here is derived from an EMBL/GenBank/DDBJ whole genome shotgun (WGS) entry which is preliminary data.</text>
</comment>
<name>A0A1R2BYE2_9CILI</name>
<evidence type="ECO:0000313" key="7">
    <source>
        <dbReference type="EMBL" id="OMJ81645.1"/>
    </source>
</evidence>
<gene>
    <name evidence="7" type="ORF">SteCoe_17862</name>
</gene>
<keyword evidence="3" id="KW-0175">Coiled coil</keyword>
<dbReference type="InterPro" id="IPR056750">
    <property type="entry name" value="RRM_ESF1"/>
</dbReference>
<proteinExistence type="inferred from homology"/>
<dbReference type="GO" id="GO:0005730">
    <property type="term" value="C:nucleolus"/>
    <property type="evidence" value="ECO:0007669"/>
    <property type="project" value="UniProtKB-SubCell"/>
</dbReference>
<sequence>MVKLKDKAKIKDERFKKILSDPRFRTLAKKERKIQLDHRFKAMFTNPEFQVPVPLKVDERGVDVHEVQNSLVHAYDTTDMTCIDEEGNFKWDVPSSSESEEEIQDLEPMVVDQEKAPLGDASKKIAVMNCDWNIIKAVDLLCVFRSFHPSVEKVSIYPSEFGKQRLAQEAEKGPLLESKAEDEEIDQEKLREYEIKQLKYYYAVIDCPNIEVAQHIYDECDGLELERTSNVLDLRFIPEDLKFPYEPREVATEIPKNYKLLDLYTKALQQSRVTLTWDETPRERTIALRRAFVDEDIDDEDMEKFMAPPSSEEDEAEEHIKDIKDQAIGKSAKISQFNKQQKNDLDLEIKFHSAFDDIGKSIQKGEQNQSVWDKVLEKKAKKQKVAREDRKKEIKERKKGKIDKKSLENLKMLVDSKGDVSEFKVNLDDDRFTKLYTDSTYGIDPTSNQFKVDSDGNKLLLNYQIKKRKIN</sequence>
<dbReference type="InterPro" id="IPR012580">
    <property type="entry name" value="NUC153"/>
</dbReference>
<dbReference type="AlphaFoldDB" id="A0A1R2BYE2"/>
<evidence type="ECO:0000256" key="2">
    <source>
        <dbReference type="ARBA" id="ARBA00009087"/>
    </source>
</evidence>
<comment type="subcellular location">
    <subcellularLocation>
        <location evidence="1">Nucleus</location>
        <location evidence="1">Nucleolus</location>
    </subcellularLocation>
</comment>